<dbReference type="OrthoDB" id="2735536at2759"/>
<evidence type="ECO:0000256" key="2">
    <source>
        <dbReference type="ARBA" id="ARBA00023445"/>
    </source>
</evidence>
<evidence type="ECO:0000259" key="3">
    <source>
        <dbReference type="Pfam" id="PF01370"/>
    </source>
</evidence>
<dbReference type="InterPro" id="IPR001509">
    <property type="entry name" value="Epimerase_deHydtase"/>
</dbReference>
<keyword evidence="1" id="KW-0560">Oxidoreductase</keyword>
<dbReference type="SUPFAM" id="SSF51735">
    <property type="entry name" value="NAD(P)-binding Rossmann-fold domains"/>
    <property type="match status" value="1"/>
</dbReference>
<evidence type="ECO:0000313" key="4">
    <source>
        <dbReference type="EMBL" id="ORY56990.1"/>
    </source>
</evidence>
<dbReference type="GeneID" id="63773152"/>
<accession>A0A1Y2DCJ7</accession>
<dbReference type="Gene3D" id="3.40.50.720">
    <property type="entry name" value="NAD(P)-binding Rossmann-like Domain"/>
    <property type="match status" value="1"/>
</dbReference>
<evidence type="ECO:0000313" key="5">
    <source>
        <dbReference type="Proteomes" id="UP000193689"/>
    </source>
</evidence>
<reference evidence="4 5" key="1">
    <citation type="submission" date="2016-07" db="EMBL/GenBank/DDBJ databases">
        <title>Pervasive Adenine N6-methylation of Active Genes in Fungi.</title>
        <authorList>
            <consortium name="DOE Joint Genome Institute"/>
            <person name="Mondo S.J."/>
            <person name="Dannebaum R.O."/>
            <person name="Kuo R.C."/>
            <person name="Labutti K."/>
            <person name="Haridas S."/>
            <person name="Kuo A."/>
            <person name="Salamov A."/>
            <person name="Ahrendt S.R."/>
            <person name="Lipzen A."/>
            <person name="Sullivan W."/>
            <person name="Andreopoulos W.B."/>
            <person name="Clum A."/>
            <person name="Lindquist E."/>
            <person name="Daum C."/>
            <person name="Ramamoorthy G.K."/>
            <person name="Gryganskyi A."/>
            <person name="Culley D."/>
            <person name="Magnuson J.K."/>
            <person name="James T.Y."/>
            <person name="O'Malley M.A."/>
            <person name="Stajich J.E."/>
            <person name="Spatafora J.W."/>
            <person name="Visel A."/>
            <person name="Grigoriev I.V."/>
        </authorList>
    </citation>
    <scope>NUCLEOTIDE SEQUENCE [LARGE SCALE GENOMIC DNA]</scope>
    <source>
        <strain evidence="4 5">CBS 129021</strain>
    </source>
</reference>
<evidence type="ECO:0000256" key="1">
    <source>
        <dbReference type="ARBA" id="ARBA00023002"/>
    </source>
</evidence>
<dbReference type="Pfam" id="PF01370">
    <property type="entry name" value="Epimerase"/>
    <property type="match status" value="1"/>
</dbReference>
<dbReference type="PANTHER" id="PTHR10366">
    <property type="entry name" value="NAD DEPENDENT EPIMERASE/DEHYDRATASE"/>
    <property type="match status" value="1"/>
</dbReference>
<keyword evidence="5" id="KW-1185">Reference proteome</keyword>
<dbReference type="InterPro" id="IPR036291">
    <property type="entry name" value="NAD(P)-bd_dom_sf"/>
</dbReference>
<gene>
    <name evidence="4" type="ORF">BCR38DRAFT_355348</name>
</gene>
<dbReference type="RefSeq" id="XP_040710457.1">
    <property type="nucleotide sequence ID" value="XM_040856940.1"/>
</dbReference>
<organism evidence="4 5">
    <name type="scientific">Pseudomassariella vexata</name>
    <dbReference type="NCBI Taxonomy" id="1141098"/>
    <lineage>
        <taxon>Eukaryota</taxon>
        <taxon>Fungi</taxon>
        <taxon>Dikarya</taxon>
        <taxon>Ascomycota</taxon>
        <taxon>Pezizomycotina</taxon>
        <taxon>Sordariomycetes</taxon>
        <taxon>Xylariomycetidae</taxon>
        <taxon>Amphisphaeriales</taxon>
        <taxon>Pseudomassariaceae</taxon>
        <taxon>Pseudomassariella</taxon>
    </lineage>
</organism>
<dbReference type="Proteomes" id="UP000193689">
    <property type="component" value="Unassembled WGS sequence"/>
</dbReference>
<feature type="domain" description="NAD-dependent epimerase/dehydratase" evidence="3">
    <location>
        <begin position="6"/>
        <end position="285"/>
    </location>
</feature>
<comment type="similarity">
    <text evidence="2">Belongs to the NAD(P)-dependent epimerase/dehydratase family. Dihydroflavonol-4-reductase subfamily.</text>
</comment>
<sequence>MSPKRILLTGANGYLAQHILSQLLSAGHSVRGLVRTASKAAQLESTFSSSLAQLDVALVPDMTIPGAFDAVLQSDPPFDCVIHTASPFNYRKTAGSSNREKFLDPAIKGTTEVLEGIARVAPGVKRVVLTSSIAAVIDWTAPKITTPAKIYTGEDWNPVSLEDAETSKVINTAYQASKTYAEKAAWDFVNASGASQGAEKPGFDLVTLCPPMIYGPLYDPAEFGKPADLNQSTWVIYNGFLRPGLKSTDPVPEMGLHLYVDVRDIAKAHLLAAEIPDAGGKRFVICGGSLMGQRTADLLREKLPEKRGVIPEGTVGGSGVPEGLYRASSAEAEKVLGLRFRGAEETLGDLAGQLVEIEERGGQ</sequence>
<dbReference type="InterPro" id="IPR050425">
    <property type="entry name" value="NAD(P)_dehydrat-like"/>
</dbReference>
<comment type="caution">
    <text evidence="4">The sequence shown here is derived from an EMBL/GenBank/DDBJ whole genome shotgun (WGS) entry which is preliminary data.</text>
</comment>
<protein>
    <submittedName>
        <fullName evidence="4">NAD dependent epimerase/dehydratase</fullName>
    </submittedName>
</protein>
<dbReference type="InParanoid" id="A0A1Y2DCJ7"/>
<proteinExistence type="inferred from homology"/>
<dbReference type="EMBL" id="MCFJ01000021">
    <property type="protein sequence ID" value="ORY56990.1"/>
    <property type="molecule type" value="Genomic_DNA"/>
</dbReference>
<dbReference type="AlphaFoldDB" id="A0A1Y2DCJ7"/>
<dbReference type="STRING" id="1141098.A0A1Y2DCJ7"/>
<dbReference type="GO" id="GO:0016616">
    <property type="term" value="F:oxidoreductase activity, acting on the CH-OH group of donors, NAD or NADP as acceptor"/>
    <property type="evidence" value="ECO:0007669"/>
    <property type="project" value="TreeGrafter"/>
</dbReference>
<dbReference type="PANTHER" id="PTHR10366:SF564">
    <property type="entry name" value="STEROL-4-ALPHA-CARBOXYLATE 3-DEHYDROGENASE, DECARBOXYLATING"/>
    <property type="match status" value="1"/>
</dbReference>
<name>A0A1Y2DCJ7_9PEZI</name>